<evidence type="ECO:0000256" key="1">
    <source>
        <dbReference type="ARBA" id="ARBA00005662"/>
    </source>
</evidence>
<proteinExistence type="inferred from homology"/>
<dbReference type="InterPro" id="IPR052169">
    <property type="entry name" value="CW_Biosynth-Accessory"/>
</dbReference>
<accession>V7I9P9</accession>
<protein>
    <recommendedName>
        <fullName evidence="2">Capsule synthesis protein CapA domain-containing protein</fullName>
    </recommendedName>
</protein>
<dbReference type="STRING" id="994573.T472_0203435"/>
<name>V7I9P9_9CLOT</name>
<dbReference type="InterPro" id="IPR019079">
    <property type="entry name" value="Capsule_synth_CapA"/>
</dbReference>
<evidence type="ECO:0000259" key="2">
    <source>
        <dbReference type="SMART" id="SM00854"/>
    </source>
</evidence>
<dbReference type="PANTHER" id="PTHR33393">
    <property type="entry name" value="POLYGLUTAMINE SYNTHESIS ACCESSORY PROTEIN RV0574C-RELATED"/>
    <property type="match status" value="1"/>
</dbReference>
<dbReference type="EMBL" id="AXUN02000046">
    <property type="protein sequence ID" value="ETA82026.1"/>
    <property type="molecule type" value="Genomic_DNA"/>
</dbReference>
<dbReference type="PANTHER" id="PTHR33393:SF12">
    <property type="entry name" value="CAPSULE BIOSYNTHESIS PROTEIN CAPA"/>
    <property type="match status" value="1"/>
</dbReference>
<organism evidence="3 4">
    <name type="scientific">Youngiibacter fragilis 232.1</name>
    <dbReference type="NCBI Taxonomy" id="994573"/>
    <lineage>
        <taxon>Bacteria</taxon>
        <taxon>Bacillati</taxon>
        <taxon>Bacillota</taxon>
        <taxon>Clostridia</taxon>
        <taxon>Eubacteriales</taxon>
        <taxon>Clostridiaceae</taxon>
        <taxon>Youngiibacter</taxon>
    </lineage>
</organism>
<feature type="domain" description="Capsule synthesis protein CapA" evidence="2">
    <location>
        <begin position="15"/>
        <end position="253"/>
    </location>
</feature>
<sequence>MVHYPQLVAQKTGEGTYDFNDNFIFIKDIIGDSDLSFANLETTILASRKPSTYPRFNSPPELLDAIKSAGFDIISTINNHTMDTGKAGVLATLDELDERGLTSVGTYRNKNDVKYVVRTVKDMKFGIAAYTCGYFNSSGSYINNIPTEGMGSQLNIIDTTSVDSSFEKIRVQIEKMKQEGCEFITIILHWGTEYQKEPNSYQKKLARKLVDEGVDLILGSHPHLVQSMEFLKSSDGKHEGLVAYSMGNFLSNQRFDILEIKGTETGMVARVTLDKDEDGNIAIMKAEYIPTWISLTGVEENADYKILPIGSDYVETAEKYDADEKSVKESLEWLRSVMKDEKVTIYGE</sequence>
<dbReference type="InterPro" id="IPR029052">
    <property type="entry name" value="Metallo-depent_PP-like"/>
</dbReference>
<dbReference type="CDD" id="cd07381">
    <property type="entry name" value="MPP_CapA"/>
    <property type="match status" value="1"/>
</dbReference>
<dbReference type="eggNOG" id="COG2843">
    <property type="taxonomic scope" value="Bacteria"/>
</dbReference>
<dbReference type="SMART" id="SM00854">
    <property type="entry name" value="PGA_cap"/>
    <property type="match status" value="1"/>
</dbReference>
<evidence type="ECO:0000313" key="3">
    <source>
        <dbReference type="EMBL" id="ETA82026.1"/>
    </source>
</evidence>
<gene>
    <name evidence="3" type="ORF">T472_0203435</name>
</gene>
<keyword evidence="4" id="KW-1185">Reference proteome</keyword>
<dbReference type="SUPFAM" id="SSF56300">
    <property type="entry name" value="Metallo-dependent phosphatases"/>
    <property type="match status" value="1"/>
</dbReference>
<dbReference type="Pfam" id="PF09587">
    <property type="entry name" value="PGA_cap"/>
    <property type="match status" value="1"/>
</dbReference>
<dbReference type="Proteomes" id="UP000017747">
    <property type="component" value="Unassembled WGS sequence"/>
</dbReference>
<comment type="similarity">
    <text evidence="1">Belongs to the CapA family.</text>
</comment>
<dbReference type="AlphaFoldDB" id="V7I9P9"/>
<comment type="caution">
    <text evidence="3">The sequence shown here is derived from an EMBL/GenBank/DDBJ whole genome shotgun (WGS) entry which is preliminary data.</text>
</comment>
<evidence type="ECO:0000313" key="4">
    <source>
        <dbReference type="Proteomes" id="UP000017747"/>
    </source>
</evidence>
<reference evidence="3 4" key="1">
    <citation type="journal article" date="2014" name="Genome Announc.">
        <title>Genome Sequence of Youngiibacter fragilis, the Type Strain of the Genus Youngiibacter.</title>
        <authorList>
            <person name="Wawrik C.B."/>
            <person name="Callaghan A.V."/>
            <person name="Stamps B.W."/>
            <person name="Wawrik B."/>
        </authorList>
    </citation>
    <scope>NUCLEOTIDE SEQUENCE [LARGE SCALE GENOMIC DNA]</scope>
    <source>
        <strain evidence="3 4">232.1</strain>
    </source>
</reference>
<dbReference type="Gene3D" id="3.60.21.10">
    <property type="match status" value="1"/>
</dbReference>